<dbReference type="EMBL" id="CASHSV030000001">
    <property type="protein sequence ID" value="CAJ2628174.1"/>
    <property type="molecule type" value="Genomic_DNA"/>
</dbReference>
<accession>A0ACB0I7W0</accession>
<evidence type="ECO:0000313" key="2">
    <source>
        <dbReference type="Proteomes" id="UP001177021"/>
    </source>
</evidence>
<proteinExistence type="predicted"/>
<organism evidence="1 2">
    <name type="scientific">Trifolium pratense</name>
    <name type="common">Red clover</name>
    <dbReference type="NCBI Taxonomy" id="57577"/>
    <lineage>
        <taxon>Eukaryota</taxon>
        <taxon>Viridiplantae</taxon>
        <taxon>Streptophyta</taxon>
        <taxon>Embryophyta</taxon>
        <taxon>Tracheophyta</taxon>
        <taxon>Spermatophyta</taxon>
        <taxon>Magnoliopsida</taxon>
        <taxon>eudicotyledons</taxon>
        <taxon>Gunneridae</taxon>
        <taxon>Pentapetalae</taxon>
        <taxon>rosids</taxon>
        <taxon>fabids</taxon>
        <taxon>Fabales</taxon>
        <taxon>Fabaceae</taxon>
        <taxon>Papilionoideae</taxon>
        <taxon>50 kb inversion clade</taxon>
        <taxon>NPAAA clade</taxon>
        <taxon>Hologalegina</taxon>
        <taxon>IRL clade</taxon>
        <taxon>Trifolieae</taxon>
        <taxon>Trifolium</taxon>
    </lineage>
</organism>
<dbReference type="Proteomes" id="UP001177021">
    <property type="component" value="Unassembled WGS sequence"/>
</dbReference>
<protein>
    <submittedName>
        <fullName evidence="1">Uncharacterized protein</fullName>
    </submittedName>
</protein>
<gene>
    <name evidence="1" type="ORF">MILVUS5_LOCUS470</name>
</gene>
<evidence type="ECO:0000313" key="1">
    <source>
        <dbReference type="EMBL" id="CAJ2628174.1"/>
    </source>
</evidence>
<sequence>MVREWVNNAKLLTCFTCPLCHNIFRNATSISECLDIFCRECIERKLIDEKLNHCPVCKVDLGCSPLDKLKADNTWKTIQDHLVTSEGKIMTVENVPLSPLVTKKRKNSQSYSKSNAKKAKTASKNIKKYVRKGKKIQEKPKQLQEKLPMTPQAPKAPASELSIVEDVKKDVKQQGGIEILDEVSTILSARRAKIAARKKFIRTELAPTAKPDKVIVDEKKDDKRPQLETVTPKIRFKNSSKPESSSQKIVFKNISRDNAESCKEKSAMCEPLNWLVETTNKNKSPNNSTMQENGVIPMLVDSSDNDSHHVTKFEVKNHCINHQTETEGDQNDPKSSSLKFKLKRVEEKRVKFFEDLNLPALPENESNEDFGSFWFSLVASKEQELYALPQISTPYLRVKDGILTVSHIKKYIVKKLNLHSEDEVEILLGDKPVLSSMQLQNLMELWLETMSKNERVETSVGSSAEDFVMVLSYRRKA</sequence>
<name>A0ACB0I7W0_TRIPR</name>
<keyword evidence="2" id="KW-1185">Reference proteome</keyword>
<reference evidence="1" key="1">
    <citation type="submission" date="2023-10" db="EMBL/GenBank/DDBJ databases">
        <authorList>
            <person name="Rodriguez Cubillos JULIANA M."/>
            <person name="De Vega J."/>
        </authorList>
    </citation>
    <scope>NUCLEOTIDE SEQUENCE</scope>
</reference>
<comment type="caution">
    <text evidence="1">The sequence shown here is derived from an EMBL/GenBank/DDBJ whole genome shotgun (WGS) entry which is preliminary data.</text>
</comment>